<evidence type="ECO:0000256" key="11">
    <source>
        <dbReference type="SAM" id="Phobius"/>
    </source>
</evidence>
<name>A0ABD2KCK5_HETSC</name>
<dbReference type="PANTHER" id="PTHR43550">
    <property type="entry name" value="3-KETODIHYDROSPHINGOSINE REDUCTASE"/>
    <property type="match status" value="1"/>
</dbReference>
<keyword evidence="6" id="KW-0746">Sphingolipid metabolism</keyword>
<dbReference type="EC" id="1.1.1.102" evidence="9"/>
<dbReference type="PRINTS" id="PR00080">
    <property type="entry name" value="SDRFAMILY"/>
</dbReference>
<evidence type="ECO:0000256" key="1">
    <source>
        <dbReference type="ARBA" id="ARBA00004240"/>
    </source>
</evidence>
<dbReference type="EMBL" id="JBICCN010000031">
    <property type="protein sequence ID" value="KAL3100433.1"/>
    <property type="molecule type" value="Genomic_DNA"/>
</dbReference>
<dbReference type="Gene3D" id="3.40.50.720">
    <property type="entry name" value="NAD(P)-binding Rossmann-like Domain"/>
    <property type="match status" value="1"/>
</dbReference>
<reference evidence="13 14" key="1">
    <citation type="submission" date="2024-10" db="EMBL/GenBank/DDBJ databases">
        <authorList>
            <person name="Kim D."/>
        </authorList>
    </citation>
    <scope>NUCLEOTIDE SEQUENCE [LARGE SCALE GENOMIC DNA]</scope>
    <source>
        <strain evidence="13">Taebaek</strain>
    </source>
</reference>
<keyword evidence="8" id="KW-0443">Lipid metabolism</keyword>
<evidence type="ECO:0000256" key="7">
    <source>
        <dbReference type="ARBA" id="ARBA00023002"/>
    </source>
</evidence>
<dbReference type="PANTHER" id="PTHR43550:SF3">
    <property type="entry name" value="3-KETODIHYDROSPHINGOSINE REDUCTASE"/>
    <property type="match status" value="1"/>
</dbReference>
<evidence type="ECO:0000256" key="3">
    <source>
        <dbReference type="ARBA" id="ARBA00004991"/>
    </source>
</evidence>
<organism evidence="13 14">
    <name type="scientific">Heterodera schachtii</name>
    <name type="common">Sugarbeet cyst nematode worm</name>
    <name type="synonym">Tylenchus schachtii</name>
    <dbReference type="NCBI Taxonomy" id="97005"/>
    <lineage>
        <taxon>Eukaryota</taxon>
        <taxon>Metazoa</taxon>
        <taxon>Ecdysozoa</taxon>
        <taxon>Nematoda</taxon>
        <taxon>Chromadorea</taxon>
        <taxon>Rhabditida</taxon>
        <taxon>Tylenchina</taxon>
        <taxon>Tylenchomorpha</taxon>
        <taxon>Tylenchoidea</taxon>
        <taxon>Heteroderidae</taxon>
        <taxon>Heteroderinae</taxon>
        <taxon>Heterodera</taxon>
    </lineage>
</organism>
<dbReference type="Proteomes" id="UP001620645">
    <property type="component" value="Unassembled WGS sequence"/>
</dbReference>
<evidence type="ECO:0000256" key="10">
    <source>
        <dbReference type="RuleBase" id="RU000363"/>
    </source>
</evidence>
<dbReference type="InterPro" id="IPR045022">
    <property type="entry name" value="KDSR-like"/>
</dbReference>
<dbReference type="CDD" id="cd08939">
    <property type="entry name" value="KDSR-like_SDR_c"/>
    <property type="match status" value="1"/>
</dbReference>
<dbReference type="FunFam" id="3.40.50.720:FF:000468">
    <property type="entry name" value="Short-chain dehydrogenase, putative"/>
    <property type="match status" value="1"/>
</dbReference>
<proteinExistence type="inferred from homology"/>
<evidence type="ECO:0000313" key="13">
    <source>
        <dbReference type="EMBL" id="KAL3100433.1"/>
    </source>
</evidence>
<evidence type="ECO:0000256" key="6">
    <source>
        <dbReference type="ARBA" id="ARBA00022919"/>
    </source>
</evidence>
<keyword evidence="4" id="KW-0256">Endoplasmic reticulum</keyword>
<dbReference type="AlphaFoldDB" id="A0ABD2KCK5"/>
<evidence type="ECO:0000256" key="4">
    <source>
        <dbReference type="ARBA" id="ARBA00022824"/>
    </source>
</evidence>
<dbReference type="GO" id="GO:0016020">
    <property type="term" value="C:membrane"/>
    <property type="evidence" value="ECO:0007669"/>
    <property type="project" value="GOC"/>
</dbReference>
<feature type="transmembrane region" description="Helical" evidence="11">
    <location>
        <begin position="6"/>
        <end position="24"/>
    </location>
</feature>
<evidence type="ECO:0000256" key="2">
    <source>
        <dbReference type="ARBA" id="ARBA00004760"/>
    </source>
</evidence>
<evidence type="ECO:0000256" key="5">
    <source>
        <dbReference type="ARBA" id="ARBA00022857"/>
    </source>
</evidence>
<dbReference type="GO" id="GO:0047560">
    <property type="term" value="F:3-dehydrosphinganine reductase activity"/>
    <property type="evidence" value="ECO:0007669"/>
    <property type="project" value="UniProtKB-EC"/>
</dbReference>
<keyword evidence="11" id="KW-1133">Transmembrane helix</keyword>
<evidence type="ECO:0000313" key="14">
    <source>
        <dbReference type="Proteomes" id="UP001620645"/>
    </source>
</evidence>
<accession>A0ABD2KCK5</accession>
<keyword evidence="14" id="KW-1185">Reference proteome</keyword>
<dbReference type="InterPro" id="IPR002347">
    <property type="entry name" value="SDR_fam"/>
</dbReference>
<comment type="similarity">
    <text evidence="10">Belongs to the short-chain dehydrogenases/reductases (SDR) family.</text>
</comment>
<evidence type="ECO:0000259" key="12">
    <source>
        <dbReference type="SMART" id="SM00822"/>
    </source>
</evidence>
<feature type="domain" description="Ketoreductase" evidence="12">
    <location>
        <begin position="34"/>
        <end position="230"/>
    </location>
</feature>
<dbReference type="PRINTS" id="PR00081">
    <property type="entry name" value="GDHRDH"/>
</dbReference>
<protein>
    <recommendedName>
        <fullName evidence="9">3-dehydrosphinganine reductase</fullName>
        <ecNumber evidence="9">1.1.1.102</ecNumber>
    </recommendedName>
</protein>
<keyword evidence="5" id="KW-0521">NADP</keyword>
<evidence type="ECO:0000256" key="8">
    <source>
        <dbReference type="ARBA" id="ARBA00023098"/>
    </source>
</evidence>
<dbReference type="GO" id="GO:0005783">
    <property type="term" value="C:endoplasmic reticulum"/>
    <property type="evidence" value="ECO:0007669"/>
    <property type="project" value="UniProtKB-SubCell"/>
</dbReference>
<dbReference type="SMART" id="SM00822">
    <property type="entry name" value="PKS_KR"/>
    <property type="match status" value="1"/>
</dbReference>
<comment type="pathway">
    <text evidence="3">Sphingolipid metabolism.</text>
</comment>
<sequence length="336" mass="36247">MSWFIIIILLIFFIFLLIVFFSLPKSLPFDPSGKHCLITGGSRGIGKAIGAELLSRGCRALSVFARDPIALATARKELEALCRQPGQTVHTFQVDLAADGPAKIEEIVREAERQSGAVDLLVNNAGTCVQGAFDELPSDAFERQLRTNFLGAVYVTRSVVGGMKRRRFGHISFVCSAAGQLAIWGYSAYSPSKFALRGFADALHMELLPWNVGVSILFPPNTATDGFRDELRTMPPQIRAISGTAGLFQASDVAARLVQAIEKGHFATTVGMEGWLLGTLSAGASPEPNGIQAFLQVLLGGLLRGVLLIYGGHFNRLVRNCHHEAVETAADPQHSS</sequence>
<keyword evidence="7" id="KW-0560">Oxidoreductase</keyword>
<comment type="pathway">
    <text evidence="2">Lipid metabolism; sphingolipid metabolism.</text>
</comment>
<keyword evidence="11" id="KW-0812">Transmembrane</keyword>
<gene>
    <name evidence="13" type="ORF">niasHS_001736</name>
</gene>
<evidence type="ECO:0000256" key="9">
    <source>
        <dbReference type="ARBA" id="ARBA00026112"/>
    </source>
</evidence>
<dbReference type="SUPFAM" id="SSF51735">
    <property type="entry name" value="NAD(P)-binding Rossmann-fold domains"/>
    <property type="match status" value="1"/>
</dbReference>
<dbReference type="GO" id="GO:0006665">
    <property type="term" value="P:sphingolipid metabolic process"/>
    <property type="evidence" value="ECO:0007669"/>
    <property type="project" value="UniProtKB-KW"/>
</dbReference>
<comment type="caution">
    <text evidence="13">The sequence shown here is derived from an EMBL/GenBank/DDBJ whole genome shotgun (WGS) entry which is preliminary data.</text>
</comment>
<dbReference type="InterPro" id="IPR036291">
    <property type="entry name" value="NAD(P)-bd_dom_sf"/>
</dbReference>
<keyword evidence="11" id="KW-0472">Membrane</keyword>
<comment type="subcellular location">
    <subcellularLocation>
        <location evidence="1">Endoplasmic reticulum</location>
    </subcellularLocation>
</comment>
<dbReference type="Pfam" id="PF00106">
    <property type="entry name" value="adh_short"/>
    <property type="match status" value="1"/>
</dbReference>
<dbReference type="InterPro" id="IPR057326">
    <property type="entry name" value="KR_dom"/>
</dbReference>